<protein>
    <submittedName>
        <fullName evidence="1">Uncharacterized conserved protein, contains NRDE domain</fullName>
    </submittedName>
</protein>
<keyword evidence="2" id="KW-1185">Reference proteome</keyword>
<evidence type="ECO:0000313" key="2">
    <source>
        <dbReference type="Proteomes" id="UP000199370"/>
    </source>
</evidence>
<dbReference type="Proteomes" id="UP000199370">
    <property type="component" value="Unassembled WGS sequence"/>
</dbReference>
<evidence type="ECO:0000313" key="1">
    <source>
        <dbReference type="EMBL" id="SDM39780.1"/>
    </source>
</evidence>
<dbReference type="OrthoDB" id="312503at2157"/>
<dbReference type="RefSeq" id="WP_089731250.1">
    <property type="nucleotide sequence ID" value="NZ_FNIA01000002.1"/>
</dbReference>
<dbReference type="Pfam" id="PF05742">
    <property type="entry name" value="TANGO2"/>
    <property type="match status" value="1"/>
</dbReference>
<dbReference type="PANTHER" id="PTHR17985:SF8">
    <property type="entry name" value="TRANSPORT AND GOLGI ORGANIZATION PROTEIN 2 HOMOLOG"/>
    <property type="match status" value="1"/>
</dbReference>
<dbReference type="AlphaFoldDB" id="A0A1G9SWI6"/>
<dbReference type="InterPro" id="IPR008551">
    <property type="entry name" value="TANGO2"/>
</dbReference>
<name>A0A1G9SWI6_9EURY</name>
<dbReference type="EMBL" id="FNIA01000002">
    <property type="protein sequence ID" value="SDM39780.1"/>
    <property type="molecule type" value="Genomic_DNA"/>
</dbReference>
<sequence length="248" mass="26837">MCTLTLAWRVFDEPVVVAANRDELLERPAVGPAVVETDPVVVAPRDEDAGGTWIGYNEHGVFVGVTNRWLDSDLAGERSRGLLVRDALRQRTAADAAAIVEAAVAEHEYQGFHLVVADADDARLLSWDGGLTATEFDPGVHVVVNVGADDTFDVPDRRREPGERQAEAVGSIRAELEPRDGETARGWRDRAAAVLGDHEFGVCVHDPEGRFGTRSSSLIVLGDEPEYHFADGPPCETAHEPVVLEGQV</sequence>
<proteinExistence type="predicted"/>
<gene>
    <name evidence="1" type="ORF">SAMN05192554_1023</name>
</gene>
<dbReference type="Gene3D" id="3.60.60.10">
    <property type="entry name" value="Penicillin V Acylase, Chain A"/>
    <property type="match status" value="1"/>
</dbReference>
<accession>A0A1G9SWI6</accession>
<organism evidence="1 2">
    <name type="scientific">Haloarchaeobius iranensis</name>
    <dbReference type="NCBI Taxonomy" id="996166"/>
    <lineage>
        <taxon>Archaea</taxon>
        <taxon>Methanobacteriati</taxon>
        <taxon>Methanobacteriota</taxon>
        <taxon>Stenosarchaea group</taxon>
        <taxon>Halobacteria</taxon>
        <taxon>Halobacteriales</taxon>
        <taxon>Halorubellaceae</taxon>
        <taxon>Haloarchaeobius</taxon>
    </lineage>
</organism>
<dbReference type="STRING" id="996166.SAMN05192554_1023"/>
<dbReference type="PANTHER" id="PTHR17985">
    <property type="entry name" value="SER/THR-RICH PROTEIN T10 IN DGCR REGION"/>
    <property type="match status" value="1"/>
</dbReference>
<reference evidence="1 2" key="1">
    <citation type="submission" date="2016-10" db="EMBL/GenBank/DDBJ databases">
        <authorList>
            <person name="de Groot N.N."/>
        </authorList>
    </citation>
    <scope>NUCLEOTIDE SEQUENCE [LARGE SCALE GENOMIC DNA]</scope>
    <source>
        <strain evidence="2">EB21,IBRC-M 10013,KCTC 4048</strain>
    </source>
</reference>